<dbReference type="Pfam" id="PF10545">
    <property type="entry name" value="MADF_DNA_bdg"/>
    <property type="match status" value="1"/>
</dbReference>
<proteinExistence type="predicted"/>
<evidence type="ECO:0000313" key="2">
    <source>
        <dbReference type="Proteomes" id="UP000008820"/>
    </source>
</evidence>
<dbReference type="AlphaFoldDB" id="A0A6I8U8J5"/>
<dbReference type="Proteomes" id="UP000008820">
    <property type="component" value="Chromosome 3"/>
</dbReference>
<dbReference type="PROSITE" id="PS51029">
    <property type="entry name" value="MADF"/>
    <property type="match status" value="1"/>
</dbReference>
<keyword evidence="2" id="KW-1185">Reference proteome</keyword>
<accession>A0A6I8U8J5</accession>
<name>A0A6I8U8J5_AEDAE</name>
<sequence>MALEEMFEIEFLDDLDEMPRFEEDAEQAMHILDSSWPAGTKRRTIDEVDDDTKKKRKRTTRRRLEFFSSDDKRQLAAEVKKRPVLWDLSHKDHNNGNAVKSSWRKIGAALLRTG</sequence>
<organism evidence="1 2">
    <name type="scientific">Aedes aegypti</name>
    <name type="common">Yellowfever mosquito</name>
    <name type="synonym">Culex aegypti</name>
    <dbReference type="NCBI Taxonomy" id="7159"/>
    <lineage>
        <taxon>Eukaryota</taxon>
        <taxon>Metazoa</taxon>
        <taxon>Ecdysozoa</taxon>
        <taxon>Arthropoda</taxon>
        <taxon>Hexapoda</taxon>
        <taxon>Insecta</taxon>
        <taxon>Pterygota</taxon>
        <taxon>Neoptera</taxon>
        <taxon>Endopterygota</taxon>
        <taxon>Diptera</taxon>
        <taxon>Nematocera</taxon>
        <taxon>Culicoidea</taxon>
        <taxon>Culicidae</taxon>
        <taxon>Culicinae</taxon>
        <taxon>Aedini</taxon>
        <taxon>Aedes</taxon>
        <taxon>Stegomyia</taxon>
    </lineage>
</organism>
<dbReference type="EnsemblMetazoa" id="AAEL025580-RA">
    <property type="protein sequence ID" value="AAEL025580-PA"/>
    <property type="gene ID" value="AAEL025580"/>
</dbReference>
<protein>
    <submittedName>
        <fullName evidence="1">Uncharacterized protein</fullName>
    </submittedName>
</protein>
<dbReference type="InParanoid" id="A0A6I8U8J5"/>
<reference evidence="1" key="2">
    <citation type="submission" date="2020-05" db="UniProtKB">
        <authorList>
            <consortium name="EnsemblMetazoa"/>
        </authorList>
    </citation>
    <scope>IDENTIFICATION</scope>
    <source>
        <strain evidence="1">LVP_AGWG</strain>
    </source>
</reference>
<evidence type="ECO:0000313" key="1">
    <source>
        <dbReference type="EnsemblMetazoa" id="AAEL025580-PA"/>
    </source>
</evidence>
<gene>
    <name evidence="1" type="primary">110677887</name>
</gene>
<dbReference type="InterPro" id="IPR006578">
    <property type="entry name" value="MADF-dom"/>
</dbReference>
<reference evidence="1 2" key="1">
    <citation type="submission" date="2017-06" db="EMBL/GenBank/DDBJ databases">
        <title>Aedes aegypti genome working group (AGWG) sequencing and assembly.</title>
        <authorList>
            <consortium name="Aedes aegypti Genome Working Group (AGWG)"/>
            <person name="Matthews B.J."/>
        </authorList>
    </citation>
    <scope>NUCLEOTIDE SEQUENCE [LARGE SCALE GENOMIC DNA]</scope>
    <source>
        <strain evidence="1 2">LVP_AGWG</strain>
    </source>
</reference>